<feature type="region of interest" description="Disordered" evidence="1">
    <location>
        <begin position="1"/>
        <end position="20"/>
    </location>
</feature>
<name>A0AAU9QNK5_9VIBR</name>
<gene>
    <name evidence="3" type="ORF">THF1A12_300010</name>
</gene>
<dbReference type="Proteomes" id="UP001295462">
    <property type="component" value="Unassembled WGS sequence"/>
</dbReference>
<dbReference type="InterPro" id="IPR046864">
    <property type="entry name" value="VasX_N"/>
</dbReference>
<dbReference type="EMBL" id="CAKMUD010000084">
    <property type="protein sequence ID" value="CAH1596514.1"/>
    <property type="molecule type" value="Genomic_DNA"/>
</dbReference>
<feature type="compositionally biased region" description="Basic and acidic residues" evidence="1">
    <location>
        <begin position="1"/>
        <end position="10"/>
    </location>
</feature>
<evidence type="ECO:0000313" key="3">
    <source>
        <dbReference type="EMBL" id="CAH1596514.1"/>
    </source>
</evidence>
<evidence type="ECO:0000256" key="1">
    <source>
        <dbReference type="SAM" id="MobiDB-lite"/>
    </source>
</evidence>
<dbReference type="Pfam" id="PF20249">
    <property type="entry name" value="VasX_N"/>
    <property type="match status" value="1"/>
</dbReference>
<dbReference type="CDD" id="cd20709">
    <property type="entry name" value="MIX_V"/>
    <property type="match status" value="1"/>
</dbReference>
<feature type="domain" description="LysM" evidence="2">
    <location>
        <begin position="260"/>
        <end position="304"/>
    </location>
</feature>
<accession>A0AAU9QNK5</accession>
<evidence type="ECO:0000259" key="2">
    <source>
        <dbReference type="PROSITE" id="PS51782"/>
    </source>
</evidence>
<evidence type="ECO:0000313" key="4">
    <source>
        <dbReference type="Proteomes" id="UP001295462"/>
    </source>
</evidence>
<protein>
    <submittedName>
        <fullName evidence="3">LysM domain-containing protein</fullName>
    </submittedName>
</protein>
<comment type="caution">
    <text evidence="3">The sequence shown here is derived from an EMBL/GenBank/DDBJ whole genome shotgun (WGS) entry which is preliminary data.</text>
</comment>
<proteinExistence type="predicted"/>
<dbReference type="PROSITE" id="PS51782">
    <property type="entry name" value="LYSM"/>
    <property type="match status" value="1"/>
</dbReference>
<reference evidence="3" key="1">
    <citation type="submission" date="2022-01" db="EMBL/GenBank/DDBJ databases">
        <authorList>
            <person name="Lagorce A."/>
        </authorList>
    </citation>
    <scope>NUCLEOTIDE SEQUENCE</scope>
    <source>
        <strain evidence="3">Th15_F1_A12</strain>
    </source>
</reference>
<sequence>MLRKFPDLPKKPRKQTSAGYKPIIEDKPLAAVTPPPPMEEAPTLAYAMDFACERGLFKSAVKPSLVCTLAKTKEEDAISQWREVADGVHTRSIASVKEQEAKRLLVGWNAQTPTPFGWEDITPQDKESLTVEHAFIPLRPAIQIGEVLGLPTQGFLYHFLDGKLLHEYRSQGGSAYHFLPTVSRAGAMNPEPVQTQPLDFILALWKRNGQVVTDQYLLFSRDAMDDQAMSAVDAAFLNQHGVKLDMGALVPLTEGGGQRASHKAAQGETLADIAQQKGIALDTLQALNPHYSTSPLESGATVYTEPVGVYNHGLDVGYPAPSLMLGEGLFSIGHVAREKPFPVVKVASSNLTAFSALALVRYAIDTRESDTLDDEVVQGQHPIDDTQTFPGGVLRADHTPYTLRQLRDGWLYALSQDPESQAWSVAEYQVLQGELFRFIGDSAEQRYGAVAEKGQSHLLYQTDRPYFLGYASQRWTQRVQDVYIENEQARTSWLRDITGTTHRMAIDQIEAQVADVGDNALAPFHWSCASSAVTEQDEQGLITPLVQRNLNSYQYQVPTLCPHHFVALDDPLGDLTDLYLRLAQSVLPTLQDDEQHRKTVVAEAIRALVRISFPPETFEGVPSAQWIEVEQDIDTCLEYHYYQARLKQADSASGAAKAAIAAEADHVALAYPAAKARLEGHGIAPALLQSRLKEYNERRKAHRQVDWAGLDQYYQSYIDTHSRCVTQIHRDAPILMAALTTLGTEPLRFGLDMGEHTHHLALSTLMDGVLNDLELSAQQSEALSDELDALITEPDNLLSLASYGFSPEIYVNTHDLLNSMDLSEFVGSTRIPVAGFLSAFNDVVGFSDPDSPLFAATKGLLVPLERQINQAKQAVTTQGDKAVRNMLSLRFRLLNRLMKLPSLSAQRSMAMALWGQTQLSDGKVLLNEGLSAEQQAANARYHQLLMEAKRTNAALSGAAVSSREHGQLSKTLRGLEKQISRHIESIPVLFREYESKAVGKYSFTEAASKLDSQFDRIGRVDFVVASLNLINVVSQMQTLQALQESAPHPDTRRQEMTLGYSMAWFINNTGAVIKGLSLSKIQSDTDLMATSLKSLLSSKSNEFRAANVLTADRYVAHSLIAGVAGVMAAGLEGWQTMEDFTASKSSSERLLLRAKVAALGLQTLSWGGLVYNSLRTRLGLLFVGEVLQGWILAANFWGAALYAVVTIAQLVTQRTPLETWLNHSVWGKEPDGNLSAADEYHALLKLLNQPTIHSVPTKRHIAQTDSITDTMVNFEQGITLLLPNAYEGEVVTLSVGAGFGLSDYQHFTPQELSQGKWFRDDKEPTLCRYHLPLPRSVQVLVAQGQGIVKQERVNVFVGRQANNPYDESDRLASFYQGQTLAGVSEQKAMVESDVPSLIDNHKVQLEVPK</sequence>
<dbReference type="InterPro" id="IPR018392">
    <property type="entry name" value="LysM"/>
</dbReference>
<organism evidence="3 4">
    <name type="scientific">Vibrio jasicida</name>
    <dbReference type="NCBI Taxonomy" id="766224"/>
    <lineage>
        <taxon>Bacteria</taxon>
        <taxon>Pseudomonadati</taxon>
        <taxon>Pseudomonadota</taxon>
        <taxon>Gammaproteobacteria</taxon>
        <taxon>Vibrionales</taxon>
        <taxon>Vibrionaceae</taxon>
        <taxon>Vibrio</taxon>
    </lineage>
</organism>
<dbReference type="RefSeq" id="WP_409589085.1">
    <property type="nucleotide sequence ID" value="NZ_CAKMTZ010000078.1"/>
</dbReference>
<dbReference type="CDD" id="cd00118">
    <property type="entry name" value="LysM"/>
    <property type="match status" value="1"/>
</dbReference>
<dbReference type="CDD" id="cd20708">
    <property type="entry name" value="MIX_IV"/>
    <property type="match status" value="1"/>
</dbReference>